<dbReference type="InterPro" id="IPR036102">
    <property type="entry name" value="OsmC/Ohrsf"/>
</dbReference>
<dbReference type="Pfam" id="PF02566">
    <property type="entry name" value="OsmC"/>
    <property type="match status" value="1"/>
</dbReference>
<sequence length="145" mass="14888">MSDIKMTSSWTGGFKGEGKIEGEGWNVGIGIPTDLGGSGAGADPKSLFTASTLACFTATLRAITENKKVPVKSIDVETFAVATDKEFSIHHRAKLVMEANATAEDFSAAEAAVATADKVCVVGNLAKKAGVIIEVTPEITAAADA</sequence>
<evidence type="ECO:0000313" key="1">
    <source>
        <dbReference type="EMBL" id="MER5173261.1"/>
    </source>
</evidence>
<dbReference type="SUPFAM" id="SSF82784">
    <property type="entry name" value="OsmC-like"/>
    <property type="match status" value="1"/>
</dbReference>
<comment type="caution">
    <text evidence="1">The sequence shown here is derived from an EMBL/GenBank/DDBJ whole genome shotgun (WGS) entry which is preliminary data.</text>
</comment>
<proteinExistence type="predicted"/>
<gene>
    <name evidence="1" type="ORF">VSX56_15935</name>
</gene>
<dbReference type="InterPro" id="IPR015946">
    <property type="entry name" value="KH_dom-like_a/b"/>
</dbReference>
<dbReference type="EMBL" id="JAYWLC010000017">
    <property type="protein sequence ID" value="MER5173261.1"/>
    <property type="molecule type" value="Genomic_DNA"/>
</dbReference>
<reference evidence="1 2" key="2">
    <citation type="submission" date="2024-06" db="EMBL/GenBank/DDBJ databases">
        <title>Thioclava kandeliae sp. nov. from a rhizosphere soil sample of Kandelia candel in a mangrove.</title>
        <authorList>
            <person name="Mu T."/>
        </authorList>
    </citation>
    <scope>NUCLEOTIDE SEQUENCE [LARGE SCALE GENOMIC DNA]</scope>
    <source>
        <strain evidence="1 2">CPCC 100088</strain>
    </source>
</reference>
<name>A0ABV1SK51_9RHOB</name>
<evidence type="ECO:0000313" key="2">
    <source>
        <dbReference type="Proteomes" id="UP001438953"/>
    </source>
</evidence>
<protein>
    <submittedName>
        <fullName evidence="1">OsmC family protein</fullName>
    </submittedName>
</protein>
<organism evidence="1 2">
    <name type="scientific">Thioclava kandeliae</name>
    <dbReference type="NCBI Taxonomy" id="3070818"/>
    <lineage>
        <taxon>Bacteria</taxon>
        <taxon>Pseudomonadati</taxon>
        <taxon>Pseudomonadota</taxon>
        <taxon>Alphaproteobacteria</taxon>
        <taxon>Rhodobacterales</taxon>
        <taxon>Paracoccaceae</taxon>
        <taxon>Thioclava</taxon>
    </lineage>
</organism>
<accession>A0ABV1SK51</accession>
<reference evidence="1 2" key="1">
    <citation type="submission" date="2024-01" db="EMBL/GenBank/DDBJ databases">
        <authorList>
            <person name="Deng Y."/>
            <person name="Su J."/>
        </authorList>
    </citation>
    <scope>NUCLEOTIDE SEQUENCE [LARGE SCALE GENOMIC DNA]</scope>
    <source>
        <strain evidence="1 2">CPCC 100088</strain>
    </source>
</reference>
<dbReference type="Gene3D" id="3.30.300.20">
    <property type="match status" value="1"/>
</dbReference>
<dbReference type="RefSeq" id="WP_349295480.1">
    <property type="nucleotide sequence ID" value="NZ_JAYWLC010000017.1"/>
</dbReference>
<dbReference type="Proteomes" id="UP001438953">
    <property type="component" value="Unassembled WGS sequence"/>
</dbReference>
<dbReference type="InterPro" id="IPR003718">
    <property type="entry name" value="OsmC/Ohr_fam"/>
</dbReference>
<keyword evidence="2" id="KW-1185">Reference proteome</keyword>